<evidence type="ECO:0000313" key="2">
    <source>
        <dbReference type="EMBL" id="KAF6220833.1"/>
    </source>
</evidence>
<dbReference type="Proteomes" id="UP000593566">
    <property type="component" value="Unassembled WGS sequence"/>
</dbReference>
<protein>
    <submittedName>
        <fullName evidence="2">Uncharacterized protein</fullName>
    </submittedName>
</protein>
<gene>
    <name evidence="2" type="ORF">HO133_002513</name>
</gene>
<keyword evidence="3" id="KW-1185">Reference proteome</keyword>
<organism evidence="2 3">
    <name type="scientific">Letharia lupina</name>
    <dbReference type="NCBI Taxonomy" id="560253"/>
    <lineage>
        <taxon>Eukaryota</taxon>
        <taxon>Fungi</taxon>
        <taxon>Dikarya</taxon>
        <taxon>Ascomycota</taxon>
        <taxon>Pezizomycotina</taxon>
        <taxon>Lecanoromycetes</taxon>
        <taxon>OSLEUM clade</taxon>
        <taxon>Lecanoromycetidae</taxon>
        <taxon>Lecanorales</taxon>
        <taxon>Lecanorineae</taxon>
        <taxon>Parmeliaceae</taxon>
        <taxon>Letharia</taxon>
    </lineage>
</organism>
<sequence>MRFNTLVCGLVLAAVSATALPVEKAKSIRTMTEMDGDDAVVYTWSRPEEKAKRSEKVTDGDDQVVYTWSRPEEKAKRSEKVTDGDDQVVYTWSRPE</sequence>
<dbReference type="RefSeq" id="XP_037150268.1">
    <property type="nucleotide sequence ID" value="XM_037293439.1"/>
</dbReference>
<evidence type="ECO:0000313" key="3">
    <source>
        <dbReference type="Proteomes" id="UP000593566"/>
    </source>
</evidence>
<comment type="caution">
    <text evidence="2">The sequence shown here is derived from an EMBL/GenBank/DDBJ whole genome shotgun (WGS) entry which is preliminary data.</text>
</comment>
<dbReference type="GeneID" id="59330926"/>
<dbReference type="EMBL" id="JACCJB010000015">
    <property type="protein sequence ID" value="KAF6220833.1"/>
    <property type="molecule type" value="Genomic_DNA"/>
</dbReference>
<accession>A0A8H6FAL2</accession>
<evidence type="ECO:0000256" key="1">
    <source>
        <dbReference type="SAM" id="SignalP"/>
    </source>
</evidence>
<name>A0A8H6FAL2_9LECA</name>
<reference evidence="2 3" key="1">
    <citation type="journal article" date="2020" name="Genomics">
        <title>Complete, high-quality genomes from long-read metagenomic sequencing of two wolf lichen thalli reveals enigmatic genome architecture.</title>
        <authorList>
            <person name="McKenzie S.K."/>
            <person name="Walston R.F."/>
            <person name="Allen J.L."/>
        </authorList>
    </citation>
    <scope>NUCLEOTIDE SEQUENCE [LARGE SCALE GENOMIC DNA]</scope>
    <source>
        <strain evidence="2">WasteWater1</strain>
    </source>
</reference>
<proteinExistence type="predicted"/>
<dbReference type="AlphaFoldDB" id="A0A8H6FAL2"/>
<feature type="signal peptide" evidence="1">
    <location>
        <begin position="1"/>
        <end position="19"/>
    </location>
</feature>
<feature type="chain" id="PRO_5034241062" evidence="1">
    <location>
        <begin position="20"/>
        <end position="96"/>
    </location>
</feature>
<keyword evidence="1" id="KW-0732">Signal</keyword>